<dbReference type="Proteomes" id="UP001143910">
    <property type="component" value="Unassembled WGS sequence"/>
</dbReference>
<accession>A0ACC1NNP3</accession>
<evidence type="ECO:0000313" key="1">
    <source>
        <dbReference type="EMBL" id="KAJ2980476.1"/>
    </source>
</evidence>
<reference evidence="1" key="1">
    <citation type="submission" date="2022-08" db="EMBL/GenBank/DDBJ databases">
        <title>Genome Sequence of Lecanicillium fungicola.</title>
        <authorList>
            <person name="Buettner E."/>
        </authorList>
    </citation>
    <scope>NUCLEOTIDE SEQUENCE</scope>
    <source>
        <strain evidence="1">Babe33</strain>
    </source>
</reference>
<sequence length="130" mass="14196">MAARFTSTAKHFIRTMSSQAAPAAKREFLVIIPDKPGTLQKRLQVRPAHLEGVKPFAENGTFKMGGGLLNSVPEGTDPSGFDFHGSSFIAVAESKEGVIDLLKDDIYVKSGVWDLEKAQVFPFLCAFRNP</sequence>
<protein>
    <submittedName>
        <fullName evidence="1">Uncharacterized protein</fullName>
    </submittedName>
</protein>
<keyword evidence="2" id="KW-1185">Reference proteome</keyword>
<gene>
    <name evidence="1" type="ORF">NQ176_g2622</name>
</gene>
<evidence type="ECO:0000313" key="2">
    <source>
        <dbReference type="Proteomes" id="UP001143910"/>
    </source>
</evidence>
<dbReference type="EMBL" id="JANJQO010000196">
    <property type="protein sequence ID" value="KAJ2980476.1"/>
    <property type="molecule type" value="Genomic_DNA"/>
</dbReference>
<name>A0ACC1NNP3_9HYPO</name>
<organism evidence="1 2">
    <name type="scientific">Zarea fungicola</name>
    <dbReference type="NCBI Taxonomy" id="93591"/>
    <lineage>
        <taxon>Eukaryota</taxon>
        <taxon>Fungi</taxon>
        <taxon>Dikarya</taxon>
        <taxon>Ascomycota</taxon>
        <taxon>Pezizomycotina</taxon>
        <taxon>Sordariomycetes</taxon>
        <taxon>Hypocreomycetidae</taxon>
        <taxon>Hypocreales</taxon>
        <taxon>Cordycipitaceae</taxon>
        <taxon>Zarea</taxon>
    </lineage>
</organism>
<proteinExistence type="predicted"/>
<comment type="caution">
    <text evidence="1">The sequence shown here is derived from an EMBL/GenBank/DDBJ whole genome shotgun (WGS) entry which is preliminary data.</text>
</comment>